<comment type="caution">
    <text evidence="1">The sequence shown here is derived from an EMBL/GenBank/DDBJ whole genome shotgun (WGS) entry which is preliminary data.</text>
</comment>
<dbReference type="Proteomes" id="UP000693946">
    <property type="component" value="Linkage Group LG16"/>
</dbReference>
<evidence type="ECO:0000313" key="2">
    <source>
        <dbReference type="Proteomes" id="UP000693946"/>
    </source>
</evidence>
<proteinExistence type="predicted"/>
<evidence type="ECO:0000313" key="1">
    <source>
        <dbReference type="EMBL" id="KAG7511276.1"/>
    </source>
</evidence>
<sequence length="113" mass="13011">MWEDCAELTGPVVDLYLTTMKGQILIYHNENKTKISARHRRQQQQQRRLHLELPNQKADTRTCGDVTAVLLVVKCVSVNVTLHHITFQLGLFDLMRKVNTATMWLKKCNAVHG</sequence>
<accession>A0AAV6S5X2</accession>
<keyword evidence="2" id="KW-1185">Reference proteome</keyword>
<protein>
    <submittedName>
        <fullName evidence="1">Uncharacterized protein</fullName>
    </submittedName>
</protein>
<dbReference type="EMBL" id="JAGKHQ010000008">
    <property type="protein sequence ID" value="KAG7511276.1"/>
    <property type="molecule type" value="Genomic_DNA"/>
</dbReference>
<dbReference type="AlphaFoldDB" id="A0AAV6S5X2"/>
<name>A0AAV6S5X2_SOLSE</name>
<organism evidence="1 2">
    <name type="scientific">Solea senegalensis</name>
    <name type="common">Senegalese sole</name>
    <dbReference type="NCBI Taxonomy" id="28829"/>
    <lineage>
        <taxon>Eukaryota</taxon>
        <taxon>Metazoa</taxon>
        <taxon>Chordata</taxon>
        <taxon>Craniata</taxon>
        <taxon>Vertebrata</taxon>
        <taxon>Euteleostomi</taxon>
        <taxon>Actinopterygii</taxon>
        <taxon>Neopterygii</taxon>
        <taxon>Teleostei</taxon>
        <taxon>Neoteleostei</taxon>
        <taxon>Acanthomorphata</taxon>
        <taxon>Carangaria</taxon>
        <taxon>Pleuronectiformes</taxon>
        <taxon>Pleuronectoidei</taxon>
        <taxon>Soleidae</taxon>
        <taxon>Solea</taxon>
    </lineage>
</organism>
<reference evidence="1 2" key="1">
    <citation type="journal article" date="2021" name="Sci. Rep.">
        <title>Chromosome anchoring in Senegalese sole (Solea senegalensis) reveals sex-associated markers and genome rearrangements in flatfish.</title>
        <authorList>
            <person name="Guerrero-Cozar I."/>
            <person name="Gomez-Garrido J."/>
            <person name="Berbel C."/>
            <person name="Martinez-Blanch J.F."/>
            <person name="Alioto T."/>
            <person name="Claros M.G."/>
            <person name="Gagnaire P.A."/>
            <person name="Manchado M."/>
        </authorList>
    </citation>
    <scope>NUCLEOTIDE SEQUENCE [LARGE SCALE GENOMIC DNA]</scope>
    <source>
        <strain evidence="1">Sse05_10M</strain>
    </source>
</reference>
<gene>
    <name evidence="1" type="ORF">JOB18_046035</name>
</gene>